<dbReference type="STRING" id="1777137.AWB76_00908"/>
<keyword evidence="2" id="KW-1185">Reference proteome</keyword>
<gene>
    <name evidence="1" type="ORF">AWB76_00908</name>
</gene>
<evidence type="ECO:0000313" key="1">
    <source>
        <dbReference type="EMBL" id="SAK46415.1"/>
    </source>
</evidence>
<organism evidence="1 2">
    <name type="scientific">Caballeronia temeraria</name>
    <dbReference type="NCBI Taxonomy" id="1777137"/>
    <lineage>
        <taxon>Bacteria</taxon>
        <taxon>Pseudomonadati</taxon>
        <taxon>Pseudomonadota</taxon>
        <taxon>Betaproteobacteria</taxon>
        <taxon>Burkholderiales</taxon>
        <taxon>Burkholderiaceae</taxon>
        <taxon>Caballeronia</taxon>
    </lineage>
</organism>
<reference evidence="2" key="1">
    <citation type="submission" date="2016-01" db="EMBL/GenBank/DDBJ databases">
        <authorList>
            <person name="Peeters Charlotte."/>
        </authorList>
    </citation>
    <scope>NUCLEOTIDE SEQUENCE [LARGE SCALE GENOMIC DNA]</scope>
</reference>
<name>A0A157ZLN0_9BURK</name>
<protein>
    <recommendedName>
        <fullName evidence="3">Caudovirales tail fiber assembly protein</fullName>
    </recommendedName>
</protein>
<dbReference type="Proteomes" id="UP000054624">
    <property type="component" value="Unassembled WGS sequence"/>
</dbReference>
<accession>A0A157ZLN0</accession>
<evidence type="ECO:0000313" key="2">
    <source>
        <dbReference type="Proteomes" id="UP000054624"/>
    </source>
</evidence>
<sequence>MSITAAFVDNGVVANMVVMPDDYDNSDPNVIALPADSTVTFGWLYDGTTFTMTQDLITNTYNGLAASANVVIKRLTAKNDPSLSVWQSYLAELENMDLSANNPPQWPTRP</sequence>
<evidence type="ECO:0008006" key="3">
    <source>
        <dbReference type="Google" id="ProtNLM"/>
    </source>
</evidence>
<proteinExistence type="predicted"/>
<dbReference type="RefSeq" id="WP_061158886.1">
    <property type="nucleotide sequence ID" value="NZ_FCOI02000002.1"/>
</dbReference>
<dbReference type="AlphaFoldDB" id="A0A157ZLN0"/>
<dbReference type="EMBL" id="FCOI02000002">
    <property type="protein sequence ID" value="SAK46415.1"/>
    <property type="molecule type" value="Genomic_DNA"/>
</dbReference>